<feature type="repeat" description="ANK" evidence="3">
    <location>
        <begin position="917"/>
        <end position="951"/>
    </location>
</feature>
<keyword evidence="8" id="KW-1185">Reference proteome</keyword>
<feature type="repeat" description="ANK" evidence="3">
    <location>
        <begin position="713"/>
        <end position="745"/>
    </location>
</feature>
<dbReference type="EMBL" id="LVVK01000022">
    <property type="protein sequence ID" value="OPB37654.1"/>
    <property type="molecule type" value="Genomic_DNA"/>
</dbReference>
<feature type="repeat" description="ANK" evidence="3">
    <location>
        <begin position="651"/>
        <end position="683"/>
    </location>
</feature>
<dbReference type="Pfam" id="PF24883">
    <property type="entry name" value="NPHP3_N"/>
    <property type="match status" value="1"/>
</dbReference>
<accession>A0A1T3C994</accession>
<feature type="repeat" description="ANK" evidence="3">
    <location>
        <begin position="571"/>
        <end position="603"/>
    </location>
</feature>
<evidence type="ECO:0000256" key="4">
    <source>
        <dbReference type="SAM" id="MobiDB-lite"/>
    </source>
</evidence>
<evidence type="ECO:0000259" key="5">
    <source>
        <dbReference type="Pfam" id="PF22939"/>
    </source>
</evidence>
<dbReference type="InterPro" id="IPR036770">
    <property type="entry name" value="Ankyrin_rpt-contain_sf"/>
</dbReference>
<dbReference type="InterPro" id="IPR002110">
    <property type="entry name" value="Ankyrin_rpt"/>
</dbReference>
<dbReference type="Gene3D" id="3.40.50.300">
    <property type="entry name" value="P-loop containing nucleotide triphosphate hydrolases"/>
    <property type="match status" value="1"/>
</dbReference>
<feature type="repeat" description="ANK" evidence="3">
    <location>
        <begin position="1839"/>
        <end position="1873"/>
    </location>
</feature>
<dbReference type="SUPFAM" id="SSF52540">
    <property type="entry name" value="P-loop containing nucleoside triphosphate hydrolases"/>
    <property type="match status" value="1"/>
</dbReference>
<feature type="repeat" description="ANK" evidence="3">
    <location>
        <begin position="1221"/>
        <end position="1253"/>
    </location>
</feature>
<feature type="repeat" description="ANK" evidence="3">
    <location>
        <begin position="1544"/>
        <end position="1580"/>
    </location>
</feature>
<dbReference type="InterPro" id="IPR056884">
    <property type="entry name" value="NPHP3-like_N"/>
</dbReference>
<evidence type="ECO:0000313" key="8">
    <source>
        <dbReference type="Proteomes" id="UP000191004"/>
    </source>
</evidence>
<keyword evidence="2 3" id="KW-0040">ANK repeat</keyword>
<evidence type="ECO:0000313" key="7">
    <source>
        <dbReference type="EMBL" id="OPB37654.1"/>
    </source>
</evidence>
<feature type="repeat" description="ANK" evidence="3">
    <location>
        <begin position="1179"/>
        <end position="1201"/>
    </location>
</feature>
<gene>
    <name evidence="7" type="ORF">A0O28_0045660</name>
</gene>
<feature type="domain" description="Nephrocystin 3-like N-terminal" evidence="6">
    <location>
        <begin position="74"/>
        <end position="233"/>
    </location>
</feature>
<feature type="region of interest" description="Disordered" evidence="4">
    <location>
        <begin position="1775"/>
        <end position="1805"/>
    </location>
</feature>
<feature type="repeat" description="ANK" evidence="3">
    <location>
        <begin position="1027"/>
        <end position="1059"/>
    </location>
</feature>
<dbReference type="InterPro" id="IPR054471">
    <property type="entry name" value="GPIID_WHD"/>
</dbReference>
<dbReference type="OrthoDB" id="21416at2759"/>
<name>A0A1T3C994_9HYPO</name>
<evidence type="ECO:0000256" key="2">
    <source>
        <dbReference type="ARBA" id="ARBA00023043"/>
    </source>
</evidence>
<dbReference type="PROSITE" id="PS50088">
    <property type="entry name" value="ANK_REPEAT"/>
    <property type="match status" value="11"/>
</dbReference>
<feature type="domain" description="GPI inositol-deacylase winged helix" evidence="5">
    <location>
        <begin position="347"/>
        <end position="416"/>
    </location>
</feature>
<reference evidence="7 8" key="1">
    <citation type="submission" date="2016-04" db="EMBL/GenBank/DDBJ databases">
        <title>Multiple horizontal gene transfer events from other fungi enriched the ability of the initially mycotrophic fungus Trichoderma (Ascomycota) to feed on dead plant biomass.</title>
        <authorList>
            <person name="Atanasova L."/>
            <person name="Chenthamara K."/>
            <person name="Zhang J."/>
            <person name="Grujic M."/>
            <person name="Henrissat B."/>
            <person name="Kuo A."/>
            <person name="Aertz A."/>
            <person name="Salamov A."/>
            <person name="Lipzen A."/>
            <person name="Labutti K."/>
            <person name="Barry K."/>
            <person name="Miao Y."/>
            <person name="Rahimi M.J."/>
            <person name="Shen Q."/>
            <person name="Grigoriev I.V."/>
            <person name="Kubicek C.P."/>
            <person name="Druzhinina I.S."/>
        </authorList>
    </citation>
    <scope>NUCLEOTIDE SEQUENCE [LARGE SCALE GENOMIC DNA]</scope>
    <source>
        <strain evidence="7 8">NJAU 4742</strain>
    </source>
</reference>
<proteinExistence type="predicted"/>
<feature type="repeat" description="ANK" evidence="3">
    <location>
        <begin position="952"/>
        <end position="986"/>
    </location>
</feature>
<dbReference type="SMART" id="SM00248">
    <property type="entry name" value="ANK"/>
    <property type="match status" value="25"/>
</dbReference>
<dbReference type="InterPro" id="IPR027417">
    <property type="entry name" value="P-loop_NTPase"/>
</dbReference>
<dbReference type="Pfam" id="PF12796">
    <property type="entry name" value="Ank_2"/>
    <property type="match status" value="5"/>
</dbReference>
<dbReference type="PANTHER" id="PTHR24126">
    <property type="entry name" value="ANKYRIN REPEAT, PH AND SEC7 DOMAIN CONTAINING PROTEIN SECG-RELATED"/>
    <property type="match status" value="1"/>
</dbReference>
<dbReference type="Pfam" id="PF00023">
    <property type="entry name" value="Ank"/>
    <property type="match status" value="2"/>
</dbReference>
<dbReference type="SUPFAM" id="SSF48403">
    <property type="entry name" value="Ankyrin repeat"/>
    <property type="match status" value="5"/>
</dbReference>
<keyword evidence="1" id="KW-0677">Repeat</keyword>
<feature type="compositionally biased region" description="Polar residues" evidence="4">
    <location>
        <begin position="1775"/>
        <end position="1793"/>
    </location>
</feature>
<evidence type="ECO:0000256" key="1">
    <source>
        <dbReference type="ARBA" id="ARBA00022737"/>
    </source>
</evidence>
<dbReference type="PANTHER" id="PTHR24126:SF14">
    <property type="entry name" value="ANK_REP_REGION DOMAIN-CONTAINING PROTEIN"/>
    <property type="match status" value="1"/>
</dbReference>
<dbReference type="Pfam" id="PF22939">
    <property type="entry name" value="WHD_GPIID"/>
    <property type="match status" value="1"/>
</dbReference>
<evidence type="ECO:0000256" key="3">
    <source>
        <dbReference type="PROSITE-ProRule" id="PRU00023"/>
    </source>
</evidence>
<protein>
    <submittedName>
        <fullName evidence="7">Ankyrin repeat protein</fullName>
    </submittedName>
</protein>
<feature type="repeat" description="ANK" evidence="3">
    <location>
        <begin position="537"/>
        <end position="570"/>
    </location>
</feature>
<sequence length="2187" mass="244042">MDQSFEIITPGDSLAADNGDIVMLSRDDVSDFNEENILPQTPETLTKIKQWLCPTDYAAVNGEFYKHLSSHVAGTGDWLYSTDAYKQWHDSEAEGILWLKGIPGSGKSVFAARSIQRLQEEGVPILYFFFRQIIRANYEPTALLRDWLVQILPYSPPLQARLKEYLDERRTIETLSITDMFRDLRLACTYVPKIYCVIDALDEMNLGNDQFLHELAKFASWQPSKIRMIITSRPVPAVETPLRPYPTVQIRLQEQLVDQDIAVYVQRLLASSRIPKDDQDKIQQAVLEKAGGIFLYAKLVMEQIMEQDANIEHILETLPANLNVMYTTILKEHSQRSGIPHHVQLLVLQWVTHANRPLRLLEMSEMLTVTRQLDGIRELKEVKDIIRAICGSLLEILPDETVSVVHHSLTEFLKGQTRSPPQGNSADEYSLLESESTHLRLALACLSYLNAGCLDSYEIMERSKMRNERWKARRLNQDSRLEHPFAEYAVFNWHIHIIKAGISARGQPEVYKLLDNFLQGNRLLVWLSLEWPNCEFDDMSPLHVAAYLGLTDYMRELLERPNTNVNVINEMEETPIYWAAYNGHEEEVRLLLQQGAESNKYNATGLTPILEAAMRNHAAATHVLLTAGVNPLTPRTDPQAKRYHYAERRSTGRTPLQYACKNGHKEVVAIYLPFLNDINVVYNALHLAAECGQDKVVECILRHPGIEVDAFISHHTALYYACEAVNPQTIEVLLKAGANPNVLLEPKFYQDLSIRHGAKGLDPNRSERMLTALHVLSSSAAGDKRPSVDRIQKCFELVQEVGVDLEVPDLEGKTALHSLFSGSAFVSSESVFAMLRLLVKAGADVNTTCDKGDTPLHGNLTSKDAVRLLIEEGGADINKRRTSDGRTPLLCLLSSQSPETSLEFLSFGPDCNTVDNNGNGTLHVAVGCKHTNRDLILALLARGADPNMKNHSGQTALHIEGEHGQKQEDLIKVLVESGADLEARDNKGFTPLFQRVSAKYYDRDWTMKNIIKTFVELGAKTDCRDDKGRTLLHEAAHRDAYDRVKYFLDLGVSPLAQDEAGNTMWHEAIYTRSHPAQRPSWHGSPVPDIYNLLTESGVDPDQANNQGRTPLHIACSIETEAFDSHHEKTPINYLLSVCKNPSPADGDGITPLHLAATISEYHVAALLRTGANVAAVTLEGLTPLHLAARACQSNIVGMLLDEVEKDGSSSVSTLVNYQDNSGRTALHYACRSGRPEAVAFLLASAADVNIRAKDGMTPLQECTKFESELELWRGCGSAGDRQNRLQAAGLKLNDETRPFLRKLNQPMREDKGIPPEHTSSRLDEILDMLVAHGLDVHITDTSGRNQIQEAISLIKSPTMGYTIRCFLDLVNRLDPKLYKSDIESLSSLREQAEAMAVPQEPDHQCNHIHCHDSEPDKLLMSREYSRVEEIHREGTDFTQASRANGTPWHSLVLRGYGRLLEKLCSREVVQNFESQKWCKKWVKISEKRSRPYASLSISSLLIAACSSRIPNMEVVKVLVETFKADINAQTSTQIFNLVDGQIVEGETALHILARGHHWWQVHQALPYLVSHGANVNLKDQIKRTPLHIALESIPGNAPRVPSFQEEAARILVNAGADIHANDRGGKSCQTLAVRHSNPRMLQIILPPGTALDISILFVAIEECNDQLFERLISVGLDLNKRCNANASGDKLGPIKRDGGATIELDELYALLLVDHKATHASAPNSGPFFGSGFGNNMANPAKPDDRTKYIRMMELLVSHGVDIYSRFNKTIQDTNASPAAMASTNETINSSENGRPGKQPPQGHHYEDCTVIHELLESSRFIQDIIDWKSLDLEHRDGKGRTLLMAACRNKTFADVTATKLVELGADVSARDIEGKNALHHIFESHAPNEMGKHNEVVKLMLSKRLELIHEEDTKGNLPINYVQPGFCNPALGVFRPEPYQDIVEILLDAGSDPLHPDADGNFPIHFLGHRPKYALFQRFLDMGVPIDIRNTKNGNTPLFNWFSSEPSNLDWPRVGLQNSHFGVFNAGFPSTALSRPHPSNVYPFPTAVLPGTATATPSVSFPNTNFQRPFLGQPVLASTGLPPVPQQPVDRTKLEDFEQEQLEFYEKAGADFMVRNNAGETLLHTLASSSFQGRHGGRSKDDITVARFKFLVAKGLDPLAEDGRQRTAIDVAVACDNKGFLDFFKK</sequence>
<dbReference type="Gene3D" id="1.25.40.20">
    <property type="entry name" value="Ankyrin repeat-containing domain"/>
    <property type="match status" value="6"/>
</dbReference>
<comment type="caution">
    <text evidence="7">The sequence shown here is derived from an EMBL/GenBank/DDBJ whole genome shotgun (WGS) entry which is preliminary data.</text>
</comment>
<dbReference type="Proteomes" id="UP000191004">
    <property type="component" value="Unassembled WGS sequence"/>
</dbReference>
<organism evidence="7 8">
    <name type="scientific">Trichoderma guizhouense</name>
    <dbReference type="NCBI Taxonomy" id="1491466"/>
    <lineage>
        <taxon>Eukaryota</taxon>
        <taxon>Fungi</taxon>
        <taxon>Dikarya</taxon>
        <taxon>Ascomycota</taxon>
        <taxon>Pezizomycotina</taxon>
        <taxon>Sordariomycetes</taxon>
        <taxon>Hypocreomycetidae</taxon>
        <taxon>Hypocreales</taxon>
        <taxon>Hypocreaceae</taxon>
        <taxon>Trichoderma</taxon>
    </lineage>
</organism>
<dbReference type="PROSITE" id="PS50297">
    <property type="entry name" value="ANK_REP_REGION"/>
    <property type="match status" value="7"/>
</dbReference>
<dbReference type="PRINTS" id="PR01415">
    <property type="entry name" value="ANKYRIN"/>
</dbReference>
<evidence type="ECO:0000259" key="6">
    <source>
        <dbReference type="Pfam" id="PF24883"/>
    </source>
</evidence>